<feature type="region of interest" description="Disordered" evidence="1">
    <location>
        <begin position="783"/>
        <end position="885"/>
    </location>
</feature>
<feature type="compositionally biased region" description="Acidic residues" evidence="1">
    <location>
        <begin position="287"/>
        <end position="298"/>
    </location>
</feature>
<feature type="compositionally biased region" description="Acidic residues" evidence="1">
    <location>
        <begin position="378"/>
        <end position="388"/>
    </location>
</feature>
<feature type="compositionally biased region" description="Acidic residues" evidence="1">
    <location>
        <begin position="477"/>
        <end position="496"/>
    </location>
</feature>
<accession>A0AAE3NP93</accession>
<feature type="compositionally biased region" description="Basic and acidic residues" evidence="1">
    <location>
        <begin position="710"/>
        <end position="724"/>
    </location>
</feature>
<feature type="compositionally biased region" description="Low complexity" evidence="1">
    <location>
        <begin position="833"/>
        <end position="849"/>
    </location>
</feature>
<feature type="compositionally biased region" description="Low complexity" evidence="1">
    <location>
        <begin position="525"/>
        <end position="536"/>
    </location>
</feature>
<feature type="region of interest" description="Disordered" evidence="1">
    <location>
        <begin position="553"/>
        <end position="696"/>
    </location>
</feature>
<feature type="compositionally biased region" description="Acidic residues" evidence="1">
    <location>
        <begin position="673"/>
        <end position="684"/>
    </location>
</feature>
<feature type="compositionally biased region" description="Acidic residues" evidence="1">
    <location>
        <begin position="395"/>
        <end position="408"/>
    </location>
</feature>
<evidence type="ECO:0000313" key="3">
    <source>
        <dbReference type="Proteomes" id="UP001220964"/>
    </source>
</evidence>
<reference evidence="2" key="1">
    <citation type="submission" date="2023-03" db="EMBL/GenBank/DDBJ databases">
        <title>Multiphase analysis and comparison of six strains from genera Psychromarinibacter, Lutimaribacter, and Maritimibacter, including a novel species: Psychromarinibacter sediminicola sp. nov.</title>
        <authorList>
            <person name="Wang Y.-H."/>
            <person name="Ye M.-Q."/>
            <person name="Du Z.-J."/>
        </authorList>
    </citation>
    <scope>NUCLEOTIDE SEQUENCE</scope>
    <source>
        <strain evidence="2">C21-152</strain>
    </source>
</reference>
<feature type="compositionally biased region" description="Acidic residues" evidence="1">
    <location>
        <begin position="819"/>
        <end position="831"/>
    </location>
</feature>
<keyword evidence="3" id="KW-1185">Reference proteome</keyword>
<dbReference type="Proteomes" id="UP001220964">
    <property type="component" value="Unassembled WGS sequence"/>
</dbReference>
<feature type="compositionally biased region" description="Acidic residues" evidence="1">
    <location>
        <begin position="420"/>
        <end position="445"/>
    </location>
</feature>
<feature type="compositionally biased region" description="Acidic residues" evidence="1">
    <location>
        <begin position="230"/>
        <end position="242"/>
    </location>
</feature>
<feature type="compositionally biased region" description="Acidic residues" evidence="1">
    <location>
        <begin position="332"/>
        <end position="370"/>
    </location>
</feature>
<dbReference type="AlphaFoldDB" id="A0AAE3NP93"/>
<dbReference type="EMBL" id="JARGYC010000007">
    <property type="protein sequence ID" value="MDF0599959.1"/>
    <property type="molecule type" value="Genomic_DNA"/>
</dbReference>
<feature type="compositionally biased region" description="Acidic residues" evidence="1">
    <location>
        <begin position="208"/>
        <end position="222"/>
    </location>
</feature>
<feature type="compositionally biased region" description="Pro residues" evidence="1">
    <location>
        <begin position="64"/>
        <end position="74"/>
    </location>
</feature>
<feature type="region of interest" description="Disordered" evidence="1">
    <location>
        <begin position="45"/>
        <end position="539"/>
    </location>
</feature>
<feature type="compositionally biased region" description="Acidic residues" evidence="1">
    <location>
        <begin position="305"/>
        <end position="323"/>
    </location>
</feature>
<feature type="compositionally biased region" description="Basic and acidic residues" evidence="1">
    <location>
        <begin position="685"/>
        <end position="696"/>
    </location>
</feature>
<evidence type="ECO:0000313" key="2">
    <source>
        <dbReference type="EMBL" id="MDF0599959.1"/>
    </source>
</evidence>
<feature type="compositionally biased region" description="Low complexity" evidence="1">
    <location>
        <begin position="409"/>
        <end position="419"/>
    </location>
</feature>
<feature type="compositionally biased region" description="Acidic residues" evidence="1">
    <location>
        <begin position="558"/>
        <end position="567"/>
    </location>
</feature>
<feature type="compositionally biased region" description="Acidic residues" evidence="1">
    <location>
        <begin position="575"/>
        <end position="588"/>
    </location>
</feature>
<name>A0AAE3NP93_9RHOB</name>
<feature type="compositionally biased region" description="Low complexity" evidence="1">
    <location>
        <begin position="589"/>
        <end position="603"/>
    </location>
</feature>
<proteinExistence type="predicted"/>
<feature type="compositionally biased region" description="Basic and acidic residues" evidence="1">
    <location>
        <begin position="733"/>
        <end position="742"/>
    </location>
</feature>
<feature type="compositionally biased region" description="Acidic residues" evidence="1">
    <location>
        <begin position="604"/>
        <end position="616"/>
    </location>
</feature>
<feature type="compositionally biased region" description="Acidic residues" evidence="1">
    <location>
        <begin position="182"/>
        <end position="194"/>
    </location>
</feature>
<protein>
    <submittedName>
        <fullName evidence="2">Uncharacterized protein</fullName>
    </submittedName>
</protein>
<sequence length="1006" mass="106789">MKSIAEYFRDLAADDRYFGAEPPQPDAEMLHRIAEKEIRRRVEAKVQKNGILLRPLDDEAGPAMPEPPAAPSRPAPARAPDRAPNRAPSGDSAAPRTPAPQPDPEPAPRRQPAPEPVPAGTDAAAETVAEKLRRIRAAVARAQTEPQLASTFAEDESPEPQPAPEGFLAEDNAPEEAPQAESEAESTEADDEGMLDAVTAAEAGPADFEPEVVEEDLAETEEPRDALAMPEDEATEAEDDPEAAAPESLDISAFLQGSDEAEQAAPERDADTPVAEDAVEPQVTDIAWDEAETVDAEAETAGADSAEDEEPEPVVAEEAETAEVTEVASGVAEDEVQVEAVAEEPVEVEEVAEAEEAETAADVTEDEAEAEAVTAELAEVEEAADMDAAETAADGTEDEAEAVAEEEAAVTGEAESAADATEDEIEADAVELAEAEEAVDADADAAEVVADATEDEAQAEASDSRESRHPAVPQTSAEDEYEDEADDEIAEIELDLTEILGGGAAKDDDRLPPLSLTEADRVDPDAAGDTADTSDTQRARVRVVKMSREEFDARFVESPEDDAEPEVEVSAQAEVSEEIDISELEDAEAATAETAETETAAEGVETEEQAEPDAAEEAGAGLPDREEIRAALGETGLSPEDEADLIEELMQAGRDDDDADDAADQGPRFEFSDAADSEDTDAADTEPHAPHWDEDRRKAVAADLAAAAAEVRRRSEGEDRDVPVDRLLAQADSELRTSENTRRRSAIAHLKAAVAAVRADGNAAAGRRDAEAEKALSQYRDDLASAVRSDDDAEEAAAAPLELPETARTDTAPDAAERDAEDTGAETEDEAPAARPSPAARRAEMTAAARDTDRPRRHKRPMAPLMLVSEQRIDRPSPDGAPVRPRRIRSEDLDATATAAPEAAALGADDRFRRFVDQTAPDGLQELLEASAAYASAVEGEPSNTRPQIMGRVARHLPEGAFSREEGLRAFGVLLREARILRVERGRFTIAPTSRFAEAGKQSAAG</sequence>
<organism evidence="2 3">
    <name type="scientific">Psychromarinibacter sediminicola</name>
    <dbReference type="NCBI Taxonomy" id="3033385"/>
    <lineage>
        <taxon>Bacteria</taxon>
        <taxon>Pseudomonadati</taxon>
        <taxon>Pseudomonadota</taxon>
        <taxon>Alphaproteobacteria</taxon>
        <taxon>Rhodobacterales</taxon>
        <taxon>Paracoccaceae</taxon>
        <taxon>Psychromarinibacter</taxon>
    </lineage>
</organism>
<feature type="compositionally biased region" description="Pro residues" evidence="1">
    <location>
        <begin position="97"/>
        <end position="117"/>
    </location>
</feature>
<feature type="compositionally biased region" description="Low complexity" evidence="1">
    <location>
        <begin position="85"/>
        <end position="96"/>
    </location>
</feature>
<feature type="region of interest" description="Disordered" evidence="1">
    <location>
        <begin position="709"/>
        <end position="743"/>
    </location>
</feature>
<comment type="caution">
    <text evidence="2">The sequence shown here is derived from an EMBL/GenBank/DDBJ whole genome shotgun (WGS) entry which is preliminary data.</text>
</comment>
<gene>
    <name evidence="2" type="ORF">P1J78_04370</name>
</gene>
<evidence type="ECO:0000256" key="1">
    <source>
        <dbReference type="SAM" id="MobiDB-lite"/>
    </source>
</evidence>